<feature type="region of interest" description="Disordered" evidence="1">
    <location>
        <begin position="1"/>
        <end position="41"/>
    </location>
</feature>
<gene>
    <name evidence="3" type="ORF">g.17715</name>
</gene>
<feature type="compositionally biased region" description="Polar residues" evidence="1">
    <location>
        <begin position="381"/>
        <end position="413"/>
    </location>
</feature>
<organism evidence="3">
    <name type="scientific">Schizaphis graminum</name>
    <name type="common">Green bug aphid</name>
    <dbReference type="NCBI Taxonomy" id="13262"/>
    <lineage>
        <taxon>Eukaryota</taxon>
        <taxon>Metazoa</taxon>
        <taxon>Ecdysozoa</taxon>
        <taxon>Arthropoda</taxon>
        <taxon>Hexapoda</taxon>
        <taxon>Insecta</taxon>
        <taxon>Pterygota</taxon>
        <taxon>Neoptera</taxon>
        <taxon>Paraneoptera</taxon>
        <taxon>Hemiptera</taxon>
        <taxon>Sternorrhyncha</taxon>
        <taxon>Aphidomorpha</taxon>
        <taxon>Aphidoidea</taxon>
        <taxon>Aphididae</taxon>
        <taxon>Aphidini</taxon>
        <taxon>Schizaphis</taxon>
    </lineage>
</organism>
<dbReference type="EMBL" id="GGMR01020224">
    <property type="protein sequence ID" value="MBY32843.1"/>
    <property type="molecule type" value="Transcribed_RNA"/>
</dbReference>
<accession>A0A2S2PTV5</accession>
<dbReference type="SMART" id="SM00596">
    <property type="entry name" value="PRE_C2HC"/>
    <property type="match status" value="1"/>
</dbReference>
<dbReference type="InterPro" id="IPR006579">
    <property type="entry name" value="Pre_C2HC_dom"/>
</dbReference>
<feature type="compositionally biased region" description="Low complexity" evidence="1">
    <location>
        <begin position="1"/>
        <end position="33"/>
    </location>
</feature>
<proteinExistence type="predicted"/>
<sequence length="447" mass="50220">MTRSYNYTNGNKNTNKNNSNSASSSRIQSVSSNTVFDNTDMDVENPVQTSKISGRNLSSSDVPPLNKIAKTSQKNIFSTSNRYSLLAVDDNREIVNPPQHLTNEASDEIIEPVKPPPSPPPIIVNGIENFVRLRSELIKLIGSENFLFKSSTNNLKILTKNSDSYRSVVKFLDDQGAEYHTYQQRENKAFRIVVRNIHPSTPTNEVGIAIQEIDFTVRQVVNVRHKITKLALPIFFVDLEPAEINKDIFHVTSIIHTKIKIEEPHKRRELVQCYNCQKYGHSKTYCSHPPRCVGCAANHPSSSCNKTKDQPPTCALCGGNHPANYRGCTVHKDLQKFKNSPKTILKYNVNSNSYVKEGKTSADIIPSDPPNFNFNDDKTFPNLSQTHPQNIPKSSNPNLNSHTHNTPPENNLTSQLSSFITELKSIINPLIQLFTTVINKLILKNDK</sequence>
<evidence type="ECO:0000259" key="2">
    <source>
        <dbReference type="SMART" id="SM00596"/>
    </source>
</evidence>
<reference evidence="3" key="1">
    <citation type="submission" date="2018-04" db="EMBL/GenBank/DDBJ databases">
        <title>Transcriptome of Schizaphis graminum biotype I.</title>
        <authorList>
            <person name="Scully E.D."/>
            <person name="Geib S.M."/>
            <person name="Palmer N.A."/>
            <person name="Koch K."/>
            <person name="Bradshaw J."/>
            <person name="Heng-Moss T."/>
            <person name="Sarath G."/>
        </authorList>
    </citation>
    <scope>NUCLEOTIDE SEQUENCE</scope>
</reference>
<feature type="region of interest" description="Disordered" evidence="1">
    <location>
        <begin position="378"/>
        <end position="413"/>
    </location>
</feature>
<evidence type="ECO:0000256" key="1">
    <source>
        <dbReference type="SAM" id="MobiDB-lite"/>
    </source>
</evidence>
<evidence type="ECO:0000313" key="3">
    <source>
        <dbReference type="EMBL" id="MBY32843.1"/>
    </source>
</evidence>
<name>A0A2S2PTV5_SCHGA</name>
<protein>
    <submittedName>
        <fullName evidence="3">Nucleic-acid-binding protein</fullName>
    </submittedName>
</protein>
<dbReference type="AlphaFoldDB" id="A0A2S2PTV5"/>
<dbReference type="Pfam" id="PF07530">
    <property type="entry name" value="PRE_C2HC"/>
    <property type="match status" value="1"/>
</dbReference>
<feature type="domain" description="Pre-C2HC" evidence="2">
    <location>
        <begin position="203"/>
        <end position="271"/>
    </location>
</feature>